<dbReference type="InterPro" id="IPR036942">
    <property type="entry name" value="Beta-barrel_TonB_sf"/>
</dbReference>
<feature type="signal peptide" evidence="10">
    <location>
        <begin position="1"/>
        <end position="28"/>
    </location>
</feature>
<keyword evidence="10" id="KW-0732">Signal</keyword>
<dbReference type="Gene3D" id="2.60.40.1120">
    <property type="entry name" value="Carboxypeptidase-like, regulatory domain"/>
    <property type="match status" value="1"/>
</dbReference>
<evidence type="ECO:0000256" key="10">
    <source>
        <dbReference type="SAM" id="SignalP"/>
    </source>
</evidence>
<feature type="chain" id="PRO_5018214994" evidence="10">
    <location>
        <begin position="29"/>
        <end position="996"/>
    </location>
</feature>
<keyword evidence="14" id="KW-1185">Reference proteome</keyword>
<dbReference type="EMBL" id="RQVQ01000025">
    <property type="protein sequence ID" value="RRJ89573.1"/>
    <property type="molecule type" value="Genomic_DNA"/>
</dbReference>
<dbReference type="NCBIfam" id="TIGR04057">
    <property type="entry name" value="SusC_RagA_signa"/>
    <property type="match status" value="1"/>
</dbReference>
<dbReference type="SUPFAM" id="SSF56935">
    <property type="entry name" value="Porins"/>
    <property type="match status" value="1"/>
</dbReference>
<dbReference type="Pfam" id="PF13715">
    <property type="entry name" value="CarbopepD_reg_2"/>
    <property type="match status" value="1"/>
</dbReference>
<proteinExistence type="inferred from homology"/>
<evidence type="ECO:0000259" key="11">
    <source>
        <dbReference type="Pfam" id="PF00593"/>
    </source>
</evidence>
<dbReference type="InterPro" id="IPR000531">
    <property type="entry name" value="Beta-barrel_TonB"/>
</dbReference>
<dbReference type="GO" id="GO:0009279">
    <property type="term" value="C:cell outer membrane"/>
    <property type="evidence" value="ECO:0007669"/>
    <property type="project" value="UniProtKB-SubCell"/>
</dbReference>
<evidence type="ECO:0000313" key="14">
    <source>
        <dbReference type="Proteomes" id="UP000275719"/>
    </source>
</evidence>
<feature type="domain" description="TonB-dependent receptor-like beta-barrel" evidence="11">
    <location>
        <begin position="426"/>
        <end position="879"/>
    </location>
</feature>
<dbReference type="PROSITE" id="PS52016">
    <property type="entry name" value="TONB_DEPENDENT_REC_3"/>
    <property type="match status" value="1"/>
</dbReference>
<dbReference type="RefSeq" id="WP_125019499.1">
    <property type="nucleotide sequence ID" value="NZ_RQVQ01000025.1"/>
</dbReference>
<dbReference type="Pfam" id="PF07715">
    <property type="entry name" value="Plug"/>
    <property type="match status" value="1"/>
</dbReference>
<dbReference type="Proteomes" id="UP000275719">
    <property type="component" value="Unassembled WGS sequence"/>
</dbReference>
<accession>A0A3P3WAA7</accession>
<comment type="similarity">
    <text evidence="8 9">Belongs to the TonB-dependent receptor family.</text>
</comment>
<evidence type="ECO:0000256" key="9">
    <source>
        <dbReference type="RuleBase" id="RU003357"/>
    </source>
</evidence>
<keyword evidence="5 9" id="KW-0798">TonB box</keyword>
<feature type="domain" description="TonB-dependent receptor plug" evidence="12">
    <location>
        <begin position="123"/>
        <end position="249"/>
    </location>
</feature>
<dbReference type="Gene3D" id="2.40.170.20">
    <property type="entry name" value="TonB-dependent receptor, beta-barrel domain"/>
    <property type="match status" value="1"/>
</dbReference>
<keyword evidence="6 8" id="KW-0472">Membrane</keyword>
<dbReference type="InterPro" id="IPR012910">
    <property type="entry name" value="Plug_dom"/>
</dbReference>
<protein>
    <submittedName>
        <fullName evidence="13">SusC/RagA family TonB-linked outer membrane protein</fullName>
    </submittedName>
</protein>
<evidence type="ECO:0000256" key="4">
    <source>
        <dbReference type="ARBA" id="ARBA00022692"/>
    </source>
</evidence>
<keyword evidence="3 8" id="KW-1134">Transmembrane beta strand</keyword>
<reference evidence="13 14" key="1">
    <citation type="submission" date="2018-11" db="EMBL/GenBank/DDBJ databases">
        <title>Flavobacterium sp. nov., YIM 102701-2 draft genome.</title>
        <authorList>
            <person name="Li G."/>
            <person name="Jiang Y."/>
        </authorList>
    </citation>
    <scope>NUCLEOTIDE SEQUENCE [LARGE SCALE GENOMIC DNA]</scope>
    <source>
        <strain evidence="13 14">YIM 102701-2</strain>
    </source>
</reference>
<dbReference type="InterPro" id="IPR037066">
    <property type="entry name" value="Plug_dom_sf"/>
</dbReference>
<name>A0A3P3WAA7_9FLAO</name>
<dbReference type="Gene3D" id="2.170.130.10">
    <property type="entry name" value="TonB-dependent receptor, plug domain"/>
    <property type="match status" value="1"/>
</dbReference>
<evidence type="ECO:0000256" key="5">
    <source>
        <dbReference type="ARBA" id="ARBA00023077"/>
    </source>
</evidence>
<evidence type="ECO:0000256" key="3">
    <source>
        <dbReference type="ARBA" id="ARBA00022452"/>
    </source>
</evidence>
<dbReference type="InterPro" id="IPR023996">
    <property type="entry name" value="TonB-dep_OMP_SusC/RagA"/>
</dbReference>
<dbReference type="InterPro" id="IPR039426">
    <property type="entry name" value="TonB-dep_rcpt-like"/>
</dbReference>
<evidence type="ECO:0000256" key="2">
    <source>
        <dbReference type="ARBA" id="ARBA00022448"/>
    </source>
</evidence>
<keyword evidence="7 8" id="KW-0998">Cell outer membrane</keyword>
<dbReference type="Pfam" id="PF00593">
    <property type="entry name" value="TonB_dep_Rec_b-barrel"/>
    <property type="match status" value="1"/>
</dbReference>
<dbReference type="InterPro" id="IPR023997">
    <property type="entry name" value="TonB-dep_OMP_SusC/RagA_CS"/>
</dbReference>
<evidence type="ECO:0000259" key="12">
    <source>
        <dbReference type="Pfam" id="PF07715"/>
    </source>
</evidence>
<organism evidence="13 14">
    <name type="scientific">Paenimyroides tangerinum</name>
    <dbReference type="NCBI Taxonomy" id="2488728"/>
    <lineage>
        <taxon>Bacteria</taxon>
        <taxon>Pseudomonadati</taxon>
        <taxon>Bacteroidota</taxon>
        <taxon>Flavobacteriia</taxon>
        <taxon>Flavobacteriales</taxon>
        <taxon>Flavobacteriaceae</taxon>
        <taxon>Paenimyroides</taxon>
    </lineage>
</organism>
<gene>
    <name evidence="13" type="ORF">EG240_11290</name>
</gene>
<evidence type="ECO:0000256" key="8">
    <source>
        <dbReference type="PROSITE-ProRule" id="PRU01360"/>
    </source>
</evidence>
<dbReference type="InterPro" id="IPR008969">
    <property type="entry name" value="CarboxyPept-like_regulatory"/>
</dbReference>
<dbReference type="AlphaFoldDB" id="A0A3P3WAA7"/>
<comment type="caution">
    <text evidence="13">The sequence shown here is derived from an EMBL/GenBank/DDBJ whole genome shotgun (WGS) entry which is preliminary data.</text>
</comment>
<evidence type="ECO:0000313" key="13">
    <source>
        <dbReference type="EMBL" id="RRJ89573.1"/>
    </source>
</evidence>
<keyword evidence="2 8" id="KW-0813">Transport</keyword>
<comment type="subcellular location">
    <subcellularLocation>
        <location evidence="1 8">Cell outer membrane</location>
        <topology evidence="1 8">Multi-pass membrane protein</topology>
    </subcellularLocation>
</comment>
<keyword evidence="4 8" id="KW-0812">Transmembrane</keyword>
<evidence type="ECO:0000256" key="7">
    <source>
        <dbReference type="ARBA" id="ARBA00023237"/>
    </source>
</evidence>
<dbReference type="SUPFAM" id="SSF49464">
    <property type="entry name" value="Carboxypeptidase regulatory domain-like"/>
    <property type="match status" value="1"/>
</dbReference>
<evidence type="ECO:0000256" key="6">
    <source>
        <dbReference type="ARBA" id="ARBA00023136"/>
    </source>
</evidence>
<dbReference type="OrthoDB" id="9768177at2"/>
<dbReference type="NCBIfam" id="TIGR04056">
    <property type="entry name" value="OMP_RagA_SusC"/>
    <property type="match status" value="1"/>
</dbReference>
<sequence length="996" mass="111493">MKKITFTALNVPLMCVLILLLCSVKSYAQEKMLTLNGVVKDVNGPLAGVLVWQTDTENGTQTNELGFYTIKIPMNAQVTFEQLGYKPQTFTVKTTTLNVTMTADENMLDEMVINAGYYTVKDKERTGSISKITAKEIGQQPVANPLAAMQGRMAGVNITQNSGVPGGGFDIQIRGRNSLRTEGNAPLYIVDGVPYASQSISDQSLSGLLFSSGNVSPLNSINPNDIESIEVLKDADATAIYGSRGSNGVVLITTKMGKGDKTSFSIQSTTSVSTVARSIDLLNTDEYLQMRRDAFANDGVTQYPANAYDVNGTWDDNKYTNWQKEFIGKQAVSQNTQFSVSGGSGKTNYLFSAGHRKDETAFYGDFGYKRTNFLLSTNHTSKNDRFSWQSTILKSSQKNHLMATDLSGKIYLAPNAPALFQEDGKLNWENNTFDNPLAALDSQYFSEIENFSAHITLAYKLNKNLSLSIRTGLTEMQNEEFKTIPNTIMNPAYGYTSAVSSNTTSVFNRSGWIAEPKLNWNFSTENGRWDALIGATFEENKLKRFALRATNFLSNEFIFNLANAQTQQIITDTESQYRYMAVYARLNYTHQEKYIVNLTGRRDGSSRFGPNNSFANFGAIGVAWLFSRENIFENATWLTFGKLRASYGIAGSDLIGDYQFLNTYGITPQKYDNTIALYPIKLFNPDFSWEKTKKAEIALELEFLKGRIATSVAYFHNQSSNQLVGIPLPGTTGFNSVQANLNATVENTAWEFTLRTQNIKKEFFSWSTDINLSIPRNKLVAFQNLEESTYANQYVIGEPITIKKVFNYLGVDSETGLYKFEDLNNDGIINDEDRKTVANIGVKYFGGINNNISYKNWSVDFLWQFVKQNNYNSDYYFNTIGDMSNREKRALDYYSENNKDAKYQKPTTGLNSEAVQAANNFRNSNGVISDASFIRLKSFQLQYMIQDKWLKNSSLSVFIQGNNLITITNFLGHDPETNGGLLPAVKTFAFGFNFKF</sequence>
<evidence type="ECO:0000256" key="1">
    <source>
        <dbReference type="ARBA" id="ARBA00004571"/>
    </source>
</evidence>